<evidence type="ECO:0000256" key="5">
    <source>
        <dbReference type="SAM" id="SignalP"/>
    </source>
</evidence>
<dbReference type="PIRSF" id="PIRSF002756">
    <property type="entry name" value="PstS"/>
    <property type="match status" value="1"/>
</dbReference>
<evidence type="ECO:0000256" key="3">
    <source>
        <dbReference type="ARBA" id="ARBA00022592"/>
    </source>
</evidence>
<dbReference type="AlphaFoldDB" id="A0A0F4L163"/>
<dbReference type="CDD" id="cd13565">
    <property type="entry name" value="PBP2_PstS"/>
    <property type="match status" value="1"/>
</dbReference>
<dbReference type="Pfam" id="PF12849">
    <property type="entry name" value="PBP_like_2"/>
    <property type="match status" value="1"/>
</dbReference>
<dbReference type="InterPro" id="IPR050962">
    <property type="entry name" value="Phosphate-bind_PstS"/>
</dbReference>
<dbReference type="PANTHER" id="PTHR42996">
    <property type="entry name" value="PHOSPHATE-BINDING PROTEIN PSTS"/>
    <property type="match status" value="1"/>
</dbReference>
<gene>
    <name evidence="7" type="ORF">JF69_03160</name>
</gene>
<organism evidence="7 8">
    <name type="scientific">Bifidobacterium asteroides</name>
    <dbReference type="NCBI Taxonomy" id="1684"/>
    <lineage>
        <taxon>Bacteria</taxon>
        <taxon>Bacillati</taxon>
        <taxon>Actinomycetota</taxon>
        <taxon>Actinomycetes</taxon>
        <taxon>Bifidobacteriales</taxon>
        <taxon>Bifidobacteriaceae</taxon>
        <taxon>Bifidobacterium</taxon>
    </lineage>
</organism>
<dbReference type="GO" id="GO:0043190">
    <property type="term" value="C:ATP-binding cassette (ABC) transporter complex"/>
    <property type="evidence" value="ECO:0007669"/>
    <property type="project" value="InterPro"/>
</dbReference>
<accession>A0A0F4L163</accession>
<keyword evidence="5" id="KW-0732">Signal</keyword>
<proteinExistence type="inferred from homology"/>
<keyword evidence="3 4" id="KW-0592">Phosphate transport</keyword>
<dbReference type="Gene3D" id="3.40.190.10">
    <property type="entry name" value="Periplasmic binding protein-like II"/>
    <property type="match status" value="2"/>
</dbReference>
<dbReference type="InterPro" id="IPR024370">
    <property type="entry name" value="PBP_domain"/>
</dbReference>
<feature type="signal peptide" evidence="5">
    <location>
        <begin position="1"/>
        <end position="28"/>
    </location>
</feature>
<protein>
    <recommendedName>
        <fullName evidence="4">Phosphate-binding protein</fullName>
    </recommendedName>
</protein>
<evidence type="ECO:0000313" key="7">
    <source>
        <dbReference type="EMBL" id="KJY52622.1"/>
    </source>
</evidence>
<dbReference type="OrthoDB" id="9801510at2"/>
<feature type="chain" id="PRO_5039602976" description="Phosphate-binding protein" evidence="5">
    <location>
        <begin position="29"/>
        <end position="382"/>
    </location>
</feature>
<keyword evidence="2 4" id="KW-0813">Transport</keyword>
<evidence type="ECO:0000259" key="6">
    <source>
        <dbReference type="Pfam" id="PF12849"/>
    </source>
</evidence>
<comment type="similarity">
    <text evidence="1 4">Belongs to the PstS family.</text>
</comment>
<sequence>MHVHGHGRGRFPALLMSLAMMIPLAACGDNVPAASSGTGNTADQALFQGEFAGSGASSQQSADEAWIAGFRKQHPGARISYDPAGSGAGVTAFLSGSTIWAGSDAPLTTEQLERSRQVCGSGTAIDLPVYATPIAVAYNLPDLWPKGSDGHLRMDPALIAMIFSGKVTNWRDPRIAALNPRANLPDLDITVIHRSDKSGTTKSFLSYLHDTAGSAWPYPAGENWPNDLGQGAKGTAGVVMTMNQAEGTFGYADAAQTTGLGTVAVQVGKTWEPPTAKTTANLLDLAQRDPQASQPGRVVLAVDHRTSREHTYPIVLVSYDVVCTAYRHDPDGSKARFAKAWLTYLLSEQGQRMAAANAGSAELGQGLRSQAMASVETIGGKA</sequence>
<dbReference type="PANTHER" id="PTHR42996:SF1">
    <property type="entry name" value="PHOSPHATE-BINDING PROTEIN PSTS"/>
    <property type="match status" value="1"/>
</dbReference>
<evidence type="ECO:0000256" key="1">
    <source>
        <dbReference type="ARBA" id="ARBA00008725"/>
    </source>
</evidence>
<dbReference type="Proteomes" id="UP000033648">
    <property type="component" value="Unassembled WGS sequence"/>
</dbReference>
<evidence type="ECO:0000256" key="2">
    <source>
        <dbReference type="ARBA" id="ARBA00022448"/>
    </source>
</evidence>
<reference evidence="7 8" key="1">
    <citation type="submission" date="2014-12" db="EMBL/GenBank/DDBJ databases">
        <title>Comparative genomics of the lactic acid bacteria isolated from the honey bee gut.</title>
        <authorList>
            <person name="Ellegaard K.M."/>
            <person name="Tamarit D."/>
            <person name="Javelind E."/>
            <person name="Olofsson T."/>
            <person name="Andersson S.G."/>
            <person name="Vasquez A."/>
        </authorList>
    </citation>
    <scope>NUCLEOTIDE SEQUENCE [LARGE SCALE GENOMIC DNA]</scope>
    <source>
        <strain evidence="7 8">Bin2</strain>
    </source>
</reference>
<name>A0A0F4L163_9BIFI</name>
<evidence type="ECO:0000256" key="4">
    <source>
        <dbReference type="PIRNR" id="PIRNR002756"/>
    </source>
</evidence>
<dbReference type="SUPFAM" id="SSF53850">
    <property type="entry name" value="Periplasmic binding protein-like II"/>
    <property type="match status" value="1"/>
</dbReference>
<dbReference type="GO" id="GO:0042301">
    <property type="term" value="F:phosphate ion binding"/>
    <property type="evidence" value="ECO:0007669"/>
    <property type="project" value="InterPro"/>
</dbReference>
<feature type="domain" description="PBP" evidence="6">
    <location>
        <begin position="48"/>
        <end position="348"/>
    </location>
</feature>
<dbReference type="InterPro" id="IPR005673">
    <property type="entry name" value="ABC_phos-bd_PstS"/>
</dbReference>
<dbReference type="EMBL" id="JWME01000004">
    <property type="protein sequence ID" value="KJY52622.1"/>
    <property type="molecule type" value="Genomic_DNA"/>
</dbReference>
<evidence type="ECO:0000313" key="8">
    <source>
        <dbReference type="Proteomes" id="UP000033648"/>
    </source>
</evidence>
<dbReference type="GO" id="GO:0035435">
    <property type="term" value="P:phosphate ion transmembrane transport"/>
    <property type="evidence" value="ECO:0007669"/>
    <property type="project" value="InterPro"/>
</dbReference>
<dbReference type="PATRIC" id="fig|1684.4.peg.336"/>
<comment type="caution">
    <text evidence="7">The sequence shown here is derived from an EMBL/GenBank/DDBJ whole genome shotgun (WGS) entry which is preliminary data.</text>
</comment>